<keyword evidence="3" id="KW-1185">Reference proteome</keyword>
<evidence type="ECO:0000313" key="3">
    <source>
        <dbReference type="Proteomes" id="UP000554837"/>
    </source>
</evidence>
<dbReference type="EMBL" id="JACHHO010000003">
    <property type="protein sequence ID" value="MBB5205023.1"/>
    <property type="molecule type" value="Genomic_DNA"/>
</dbReference>
<evidence type="ECO:0000313" key="2">
    <source>
        <dbReference type="EMBL" id="MBB5205023.1"/>
    </source>
</evidence>
<feature type="region of interest" description="Disordered" evidence="1">
    <location>
        <begin position="54"/>
        <end position="77"/>
    </location>
</feature>
<dbReference type="Proteomes" id="UP000554837">
    <property type="component" value="Unassembled WGS sequence"/>
</dbReference>
<comment type="caution">
    <text evidence="2">The sequence shown here is derived from an EMBL/GenBank/DDBJ whole genome shotgun (WGS) entry which is preliminary data.</text>
</comment>
<dbReference type="RefSeq" id="WP_138854954.1">
    <property type="nucleotide sequence ID" value="NZ_CP040709.1"/>
</dbReference>
<gene>
    <name evidence="2" type="ORF">HNQ51_002342</name>
</gene>
<protein>
    <submittedName>
        <fullName evidence="2">Uncharacterized protein</fullName>
    </submittedName>
</protein>
<dbReference type="AlphaFoldDB" id="A0A840S5P3"/>
<sequence length="229" mass="23830">MNRSLLGLMATGAAGFLAGWLAHGANAPAAQASPAAALEGPAVAPGLPAAALNPASQSAWAPQPGKPVTDSASSPAPHAVVAPVAPAAKPGLSLMPAPTLSAEHQALLVSGHDKQPFRNASPAELHQQFMAEARDATWADPLETQLRQALGALGVQSPAFDVQGLDCRQNLCELRLIGFAPNAGDQWNRAMVSLREQDWWGQAYSGMSTTSSGNNGRTVIATFFERRKR</sequence>
<evidence type="ECO:0000256" key="1">
    <source>
        <dbReference type="SAM" id="MobiDB-lite"/>
    </source>
</evidence>
<name>A0A840S5P3_9BURK</name>
<accession>A0A840S5P3</accession>
<organism evidence="2 3">
    <name type="scientific">Inhella inkyongensis</name>
    <dbReference type="NCBI Taxonomy" id="392593"/>
    <lineage>
        <taxon>Bacteria</taxon>
        <taxon>Pseudomonadati</taxon>
        <taxon>Pseudomonadota</taxon>
        <taxon>Betaproteobacteria</taxon>
        <taxon>Burkholderiales</taxon>
        <taxon>Sphaerotilaceae</taxon>
        <taxon>Inhella</taxon>
    </lineage>
</organism>
<proteinExistence type="predicted"/>
<reference evidence="2 3" key="1">
    <citation type="submission" date="2020-08" db="EMBL/GenBank/DDBJ databases">
        <title>Genomic Encyclopedia of Type Strains, Phase IV (KMG-IV): sequencing the most valuable type-strain genomes for metagenomic binning, comparative biology and taxonomic classification.</title>
        <authorList>
            <person name="Goeker M."/>
        </authorList>
    </citation>
    <scope>NUCLEOTIDE SEQUENCE [LARGE SCALE GENOMIC DNA]</scope>
    <source>
        <strain evidence="2 3">DSM 23958</strain>
    </source>
</reference>